<dbReference type="InterPro" id="IPR050553">
    <property type="entry name" value="Thioredoxin_ResA/DsbE_sf"/>
</dbReference>
<keyword evidence="2" id="KW-0201">Cytochrome c-type biogenesis</keyword>
<dbReference type="PROSITE" id="PS00194">
    <property type="entry name" value="THIOREDOXIN_1"/>
    <property type="match status" value="1"/>
</dbReference>
<dbReference type="InterPro" id="IPR025380">
    <property type="entry name" value="DUF4369"/>
</dbReference>
<dbReference type="Gene3D" id="3.40.30.10">
    <property type="entry name" value="Glutaredoxin"/>
    <property type="match status" value="1"/>
</dbReference>
<dbReference type="GO" id="GO:0017004">
    <property type="term" value="P:cytochrome complex assembly"/>
    <property type="evidence" value="ECO:0007669"/>
    <property type="project" value="UniProtKB-KW"/>
</dbReference>
<dbReference type="AlphaFoldDB" id="A0A3P1BCG8"/>
<reference evidence="7 8" key="1">
    <citation type="submission" date="2018-11" db="EMBL/GenBank/DDBJ databases">
        <authorList>
            <person name="Zhou Z."/>
            <person name="Wang G."/>
        </authorList>
    </citation>
    <scope>NUCLEOTIDE SEQUENCE [LARGE SCALE GENOMIC DNA]</scope>
    <source>
        <strain evidence="7 8">KCTC52004</strain>
    </source>
</reference>
<gene>
    <name evidence="7" type="ORF">EHT25_27415</name>
</gene>
<evidence type="ECO:0000313" key="7">
    <source>
        <dbReference type="EMBL" id="RRA98724.1"/>
    </source>
</evidence>
<dbReference type="CDD" id="cd02966">
    <property type="entry name" value="TlpA_like_family"/>
    <property type="match status" value="1"/>
</dbReference>
<evidence type="ECO:0000259" key="6">
    <source>
        <dbReference type="PROSITE" id="PS51352"/>
    </source>
</evidence>
<protein>
    <submittedName>
        <fullName evidence="7">AhpC/TSA family protein</fullName>
    </submittedName>
</protein>
<dbReference type="Proteomes" id="UP000271925">
    <property type="component" value="Unassembled WGS sequence"/>
</dbReference>
<evidence type="ECO:0000256" key="1">
    <source>
        <dbReference type="ARBA" id="ARBA00004196"/>
    </source>
</evidence>
<dbReference type="PROSITE" id="PS51352">
    <property type="entry name" value="THIOREDOXIN_2"/>
    <property type="match status" value="1"/>
</dbReference>
<sequence>MKTNRIGFVVLMGLALPAAVLAQTAGNEFTVSGTLQNAKPGSKAYLETNEQISRKIDSAQIDASGKFALKGREVNGGSFYKLNLGNGQVSSLLVEGGENLTVTADANDKSKWQITGSTNMEFYPKIVAIDTEMREKHKAWQKRAAAAAQKDDFKAGQAIDQEVVTANQKVIETVKTMIPQMGTASVAMIALKYLDPKDHFALYESLAQKMQAANKTGKQATAFIEFVKSMKAEQSAQANQVAVVEGATAPDVTLENAEGKAISLSSLRGKYVLIDFWASWCGPCRQENPNVVRMYNKYKEKGFEVYSISLDDSRDKWLKAVQTDGMIWTNVLGKKNGASPVAIQYSIQVIPTTFLLDKEGRIIAKNLRGPALEQKLGEILDK</sequence>
<keyword evidence="3" id="KW-1015">Disulfide bond</keyword>
<dbReference type="InterPro" id="IPR017937">
    <property type="entry name" value="Thioredoxin_CS"/>
</dbReference>
<dbReference type="Pfam" id="PF00578">
    <property type="entry name" value="AhpC-TSA"/>
    <property type="match status" value="1"/>
</dbReference>
<comment type="caution">
    <text evidence="7">The sequence shown here is derived from an EMBL/GenBank/DDBJ whole genome shotgun (WGS) entry which is preliminary data.</text>
</comment>
<evidence type="ECO:0000256" key="2">
    <source>
        <dbReference type="ARBA" id="ARBA00022748"/>
    </source>
</evidence>
<dbReference type="Pfam" id="PF14289">
    <property type="entry name" value="DUF4369"/>
    <property type="match status" value="1"/>
</dbReference>
<evidence type="ECO:0000256" key="4">
    <source>
        <dbReference type="ARBA" id="ARBA00023284"/>
    </source>
</evidence>
<evidence type="ECO:0000256" key="5">
    <source>
        <dbReference type="SAM" id="SignalP"/>
    </source>
</evidence>
<dbReference type="SUPFAM" id="SSF52833">
    <property type="entry name" value="Thioredoxin-like"/>
    <property type="match status" value="1"/>
</dbReference>
<evidence type="ECO:0000313" key="8">
    <source>
        <dbReference type="Proteomes" id="UP000271925"/>
    </source>
</evidence>
<dbReference type="InterPro" id="IPR013766">
    <property type="entry name" value="Thioredoxin_domain"/>
</dbReference>
<feature type="domain" description="Thioredoxin" evidence="6">
    <location>
        <begin position="243"/>
        <end position="382"/>
    </location>
</feature>
<keyword evidence="4" id="KW-0676">Redox-active center</keyword>
<feature type="chain" id="PRO_5018227035" evidence="5">
    <location>
        <begin position="23"/>
        <end position="382"/>
    </location>
</feature>
<dbReference type="PANTHER" id="PTHR42852:SF6">
    <property type="entry name" value="THIOL:DISULFIDE INTERCHANGE PROTEIN DSBE"/>
    <property type="match status" value="1"/>
</dbReference>
<dbReference type="GO" id="GO:0016209">
    <property type="term" value="F:antioxidant activity"/>
    <property type="evidence" value="ECO:0007669"/>
    <property type="project" value="InterPro"/>
</dbReference>
<dbReference type="GO" id="GO:0030313">
    <property type="term" value="C:cell envelope"/>
    <property type="evidence" value="ECO:0007669"/>
    <property type="project" value="UniProtKB-SubCell"/>
</dbReference>
<organism evidence="7 8">
    <name type="scientific">Larkinella rosea</name>
    <dbReference type="NCBI Taxonomy" id="2025312"/>
    <lineage>
        <taxon>Bacteria</taxon>
        <taxon>Pseudomonadati</taxon>
        <taxon>Bacteroidota</taxon>
        <taxon>Cytophagia</taxon>
        <taxon>Cytophagales</taxon>
        <taxon>Spirosomataceae</taxon>
        <taxon>Larkinella</taxon>
    </lineage>
</organism>
<evidence type="ECO:0000256" key="3">
    <source>
        <dbReference type="ARBA" id="ARBA00023157"/>
    </source>
</evidence>
<dbReference type="OrthoDB" id="6399635at2"/>
<accession>A0A3P1BCG8</accession>
<dbReference type="InterPro" id="IPR036249">
    <property type="entry name" value="Thioredoxin-like_sf"/>
</dbReference>
<feature type="signal peptide" evidence="5">
    <location>
        <begin position="1"/>
        <end position="22"/>
    </location>
</feature>
<dbReference type="EMBL" id="RQJO01000015">
    <property type="protein sequence ID" value="RRA98724.1"/>
    <property type="molecule type" value="Genomic_DNA"/>
</dbReference>
<dbReference type="InterPro" id="IPR000866">
    <property type="entry name" value="AhpC/TSA"/>
</dbReference>
<proteinExistence type="predicted"/>
<keyword evidence="5" id="KW-0732">Signal</keyword>
<dbReference type="GO" id="GO:0016491">
    <property type="term" value="F:oxidoreductase activity"/>
    <property type="evidence" value="ECO:0007669"/>
    <property type="project" value="InterPro"/>
</dbReference>
<keyword evidence="8" id="KW-1185">Reference proteome</keyword>
<name>A0A3P1BCG8_9BACT</name>
<comment type="subcellular location">
    <subcellularLocation>
        <location evidence="1">Cell envelope</location>
    </subcellularLocation>
</comment>
<dbReference type="PANTHER" id="PTHR42852">
    <property type="entry name" value="THIOL:DISULFIDE INTERCHANGE PROTEIN DSBE"/>
    <property type="match status" value="1"/>
</dbReference>